<keyword evidence="3" id="KW-1185">Reference proteome</keyword>
<comment type="caution">
    <text evidence="2">The sequence shown here is derived from an EMBL/GenBank/DDBJ whole genome shotgun (WGS) entry which is preliminary data.</text>
</comment>
<sequence>MDALLGDPPPGEGSPGAMPAGWEEDALADGGVAEAAEELPVPQALSAAPASTVMTRALSALPERTVE</sequence>
<protein>
    <submittedName>
        <fullName evidence="2">Uncharacterized protein</fullName>
    </submittedName>
</protein>
<feature type="region of interest" description="Disordered" evidence="1">
    <location>
        <begin position="1"/>
        <end position="26"/>
    </location>
</feature>
<dbReference type="EMBL" id="BAABHK010000008">
    <property type="protein sequence ID" value="GAA4630694.1"/>
    <property type="molecule type" value="Genomic_DNA"/>
</dbReference>
<accession>A0ABP8UFB6</accession>
<dbReference type="Proteomes" id="UP001501442">
    <property type="component" value="Unassembled WGS sequence"/>
</dbReference>
<evidence type="ECO:0000313" key="3">
    <source>
        <dbReference type="Proteomes" id="UP001501442"/>
    </source>
</evidence>
<organism evidence="2 3">
    <name type="scientific">Actinoallomurus vinaceus</name>
    <dbReference type="NCBI Taxonomy" id="1080074"/>
    <lineage>
        <taxon>Bacteria</taxon>
        <taxon>Bacillati</taxon>
        <taxon>Actinomycetota</taxon>
        <taxon>Actinomycetes</taxon>
        <taxon>Streptosporangiales</taxon>
        <taxon>Thermomonosporaceae</taxon>
        <taxon>Actinoallomurus</taxon>
    </lineage>
</organism>
<proteinExistence type="predicted"/>
<gene>
    <name evidence="2" type="ORF">GCM10023196_057060</name>
</gene>
<evidence type="ECO:0000313" key="2">
    <source>
        <dbReference type="EMBL" id="GAA4630694.1"/>
    </source>
</evidence>
<name>A0ABP8UFB6_9ACTN</name>
<reference evidence="3" key="1">
    <citation type="journal article" date="2019" name="Int. J. Syst. Evol. Microbiol.">
        <title>The Global Catalogue of Microorganisms (GCM) 10K type strain sequencing project: providing services to taxonomists for standard genome sequencing and annotation.</title>
        <authorList>
            <consortium name="The Broad Institute Genomics Platform"/>
            <consortium name="The Broad Institute Genome Sequencing Center for Infectious Disease"/>
            <person name="Wu L."/>
            <person name="Ma J."/>
        </authorList>
    </citation>
    <scope>NUCLEOTIDE SEQUENCE [LARGE SCALE GENOMIC DNA]</scope>
    <source>
        <strain evidence="3">JCM 17939</strain>
    </source>
</reference>
<evidence type="ECO:0000256" key="1">
    <source>
        <dbReference type="SAM" id="MobiDB-lite"/>
    </source>
</evidence>